<dbReference type="PANTHER" id="PTHR11575">
    <property type="entry name" value="5'-NUCLEOTIDASE-RELATED"/>
    <property type="match status" value="1"/>
</dbReference>
<dbReference type="InterPro" id="IPR008334">
    <property type="entry name" value="5'-Nucleotdase_C"/>
</dbReference>
<dbReference type="GO" id="GO:0008768">
    <property type="term" value="F:UDP-sugar diphosphatase activity"/>
    <property type="evidence" value="ECO:0007669"/>
    <property type="project" value="TreeGrafter"/>
</dbReference>
<dbReference type="CDD" id="cd00845">
    <property type="entry name" value="MPP_UshA_N_like"/>
    <property type="match status" value="1"/>
</dbReference>
<dbReference type="PANTHER" id="PTHR11575:SF23">
    <property type="entry name" value="5-NUCLEOTIDASE FAMILY PROTEIN"/>
    <property type="match status" value="1"/>
</dbReference>
<evidence type="ECO:0000313" key="5">
    <source>
        <dbReference type="EMBL" id="KRT94274.1"/>
    </source>
</evidence>
<organism evidence="5 7">
    <name type="scientific">Bacillus glycinifermentans</name>
    <dbReference type="NCBI Taxonomy" id="1664069"/>
    <lineage>
        <taxon>Bacteria</taxon>
        <taxon>Bacillati</taxon>
        <taxon>Bacillota</taxon>
        <taxon>Bacilli</taxon>
        <taxon>Bacillales</taxon>
        <taxon>Bacillaceae</taxon>
        <taxon>Bacillus</taxon>
    </lineage>
</organism>
<dbReference type="Gene3D" id="3.90.780.10">
    <property type="entry name" value="5'-Nucleotidase, C-terminal domain"/>
    <property type="match status" value="1"/>
</dbReference>
<protein>
    <submittedName>
        <fullName evidence="6">Bifunctional UDP-sugar hydrolase/5'-nucleotidase</fullName>
    </submittedName>
    <submittedName>
        <fullName evidence="5">Bifunctional metallophosphatase/5'-nucleotidase</fullName>
    </submittedName>
</protein>
<dbReference type="AlphaFoldDB" id="A0A0T6BRJ9"/>
<dbReference type="Pfam" id="PF00149">
    <property type="entry name" value="Metallophos"/>
    <property type="match status" value="1"/>
</dbReference>
<feature type="domain" description="5'-Nucleotidase C-terminal" evidence="4">
    <location>
        <begin position="289"/>
        <end position="418"/>
    </location>
</feature>
<evidence type="ECO:0000259" key="4">
    <source>
        <dbReference type="Pfam" id="PF02872"/>
    </source>
</evidence>
<dbReference type="InterPro" id="IPR006179">
    <property type="entry name" value="5_nucleotidase/apyrase"/>
</dbReference>
<dbReference type="OrthoDB" id="9793179at2"/>
<dbReference type="EMBL" id="LECW02000012">
    <property type="protein sequence ID" value="KRT94274.1"/>
    <property type="molecule type" value="Genomic_DNA"/>
</dbReference>
<reference evidence="5 7" key="1">
    <citation type="journal article" date="2015" name="Int. J. Syst. Evol. Microbiol.">
        <title>Bacillus glycinifermentans sp. nov., isolated from fermented soybean paste.</title>
        <authorList>
            <person name="Kim S.J."/>
            <person name="Dunlap C.A."/>
            <person name="Kwon S.W."/>
            <person name="Rooney A.P."/>
        </authorList>
    </citation>
    <scope>NUCLEOTIDE SEQUENCE [LARGE SCALE GENOMIC DNA]</scope>
    <source>
        <strain evidence="5 7">GO-13</strain>
    </source>
</reference>
<dbReference type="STRING" id="1664069.BGLY_3808"/>
<accession>A0A0T6BRJ9</accession>
<dbReference type="GO" id="GO:0030288">
    <property type="term" value="C:outer membrane-bounded periplasmic space"/>
    <property type="evidence" value="ECO:0007669"/>
    <property type="project" value="TreeGrafter"/>
</dbReference>
<dbReference type="EMBL" id="JARRTL010000011">
    <property type="protein sequence ID" value="MEC0485796.1"/>
    <property type="molecule type" value="Genomic_DNA"/>
</dbReference>
<dbReference type="InterPro" id="IPR036907">
    <property type="entry name" value="5'-Nucleotdase_C_sf"/>
</dbReference>
<reference evidence="5" key="2">
    <citation type="submission" date="2015-10" db="EMBL/GenBank/DDBJ databases">
        <authorList>
            <person name="Gilbert D.G."/>
        </authorList>
    </citation>
    <scope>NUCLEOTIDE SEQUENCE</scope>
    <source>
        <strain evidence="5">GO-13</strain>
    </source>
</reference>
<dbReference type="PRINTS" id="PR01607">
    <property type="entry name" value="APYRASEFAMLY"/>
</dbReference>
<dbReference type="RefSeq" id="WP_048353195.1">
    <property type="nucleotide sequence ID" value="NZ_CP023481.1"/>
</dbReference>
<comment type="caution">
    <text evidence="5">The sequence shown here is derived from an EMBL/GenBank/DDBJ whole genome shotgun (WGS) entry which is preliminary data.</text>
</comment>
<evidence type="ECO:0000256" key="1">
    <source>
        <dbReference type="ARBA" id="ARBA00022729"/>
    </source>
</evidence>
<dbReference type="Proteomes" id="UP000036168">
    <property type="component" value="Unassembled WGS sequence"/>
</dbReference>
<dbReference type="GO" id="GO:0009166">
    <property type="term" value="P:nucleotide catabolic process"/>
    <property type="evidence" value="ECO:0007669"/>
    <property type="project" value="InterPro"/>
</dbReference>
<name>A0A0T6BRJ9_9BACI</name>
<feature type="domain" description="Calcineurin-like phosphoesterase" evidence="3">
    <location>
        <begin position="6"/>
        <end position="205"/>
    </location>
</feature>
<keyword evidence="8" id="KW-1185">Reference proteome</keyword>
<dbReference type="InterPro" id="IPR004843">
    <property type="entry name" value="Calcineurin-like_PHP"/>
</dbReference>
<dbReference type="Gene3D" id="3.60.21.10">
    <property type="match status" value="1"/>
</dbReference>
<proteinExistence type="inferred from homology"/>
<evidence type="ECO:0000259" key="3">
    <source>
        <dbReference type="Pfam" id="PF00149"/>
    </source>
</evidence>
<dbReference type="InterPro" id="IPR029052">
    <property type="entry name" value="Metallo-depent_PP-like"/>
</dbReference>
<sequence>MREKLHIYHTNDLHSHFENWPAIVDYIGKQRQKHTAEDEEVLLFDIGDHVDRFHPISEATFGKANVELLNRLRYDAVTIGNNEGITLPHEELDALYRQAEFPVIVSNLFDTSGIRPSWAEPYWIKTLKSGITIAVLGVTVPYYPIYAQLDWKVTDAFESIARVLKEVKGKADITILLSHLGILDDQKAAERFPEIDLILGSHTHHLLEDGMMKNGVLLACAEKYGNYASHVELTFDLDRRTVSEKKASVQKTSDWNGESEETSAFLMEKMEQARAVLREEVAQLDHPLTAEWFQASALPQMLADALKKWCDADIGMVNAGILLGSLSAGPVTRGDIHRICPHPINPVKVKLTGDELKEIVLQASAEEMEQLHIKGLGFRGKVMGKMMYSALDAEKLTVAGAEIEPGRTYTLATIDMFTLGTLFPAIRDAGDIEYFMPEFLRDLLAWKLEQTCRADR</sequence>
<dbReference type="InterPro" id="IPR011240">
    <property type="entry name" value="Pesterase_YunD"/>
</dbReference>
<comment type="similarity">
    <text evidence="2">Belongs to the 5'-nucleotidase family.</text>
</comment>
<evidence type="ECO:0000313" key="7">
    <source>
        <dbReference type="Proteomes" id="UP000036168"/>
    </source>
</evidence>
<dbReference type="GO" id="GO:0000166">
    <property type="term" value="F:nucleotide binding"/>
    <property type="evidence" value="ECO:0007669"/>
    <property type="project" value="UniProtKB-KW"/>
</dbReference>
<evidence type="ECO:0000313" key="8">
    <source>
        <dbReference type="Proteomes" id="UP001341297"/>
    </source>
</evidence>
<keyword evidence="2 6" id="KW-0378">Hydrolase</keyword>
<dbReference type="SUPFAM" id="SSF55816">
    <property type="entry name" value="5'-nucleotidase (syn. UDP-sugar hydrolase), C-terminal domain"/>
    <property type="match status" value="1"/>
</dbReference>
<keyword evidence="2" id="KW-0547">Nucleotide-binding</keyword>
<keyword evidence="1" id="KW-0732">Signal</keyword>
<dbReference type="PIRSF" id="PIRSF036361">
    <property type="entry name" value="YunD"/>
    <property type="match status" value="1"/>
</dbReference>
<dbReference type="SUPFAM" id="SSF56300">
    <property type="entry name" value="Metallo-dependent phosphatases"/>
    <property type="match status" value="1"/>
</dbReference>
<reference evidence="6 8" key="3">
    <citation type="submission" date="2023-03" db="EMBL/GenBank/DDBJ databases">
        <title>Agriculturally important microbes genome sequencing.</title>
        <authorList>
            <person name="Dunlap C."/>
        </authorList>
    </citation>
    <scope>NUCLEOTIDE SEQUENCE [LARGE SCALE GENOMIC DNA]</scope>
    <source>
        <strain evidence="6 8">CBP-3203</strain>
    </source>
</reference>
<gene>
    <name evidence="5" type="ORF">AB447_203010</name>
    <name evidence="6" type="ORF">P8828_13305</name>
</gene>
<dbReference type="Pfam" id="PF02872">
    <property type="entry name" value="5_nucleotid_C"/>
    <property type="match status" value="1"/>
</dbReference>
<evidence type="ECO:0000313" key="6">
    <source>
        <dbReference type="EMBL" id="MEC0485796.1"/>
    </source>
</evidence>
<dbReference type="Proteomes" id="UP001341297">
    <property type="component" value="Unassembled WGS sequence"/>
</dbReference>
<dbReference type="GO" id="GO:0008253">
    <property type="term" value="F:5'-nucleotidase activity"/>
    <property type="evidence" value="ECO:0007669"/>
    <property type="project" value="TreeGrafter"/>
</dbReference>
<evidence type="ECO:0000256" key="2">
    <source>
        <dbReference type="RuleBase" id="RU362119"/>
    </source>
</evidence>